<name>W7U6P3_9STRA</name>
<organism evidence="1 2">
    <name type="scientific">Nannochloropsis gaditana</name>
    <dbReference type="NCBI Taxonomy" id="72520"/>
    <lineage>
        <taxon>Eukaryota</taxon>
        <taxon>Sar</taxon>
        <taxon>Stramenopiles</taxon>
        <taxon>Ochrophyta</taxon>
        <taxon>Eustigmatophyceae</taxon>
        <taxon>Eustigmatales</taxon>
        <taxon>Monodopsidaceae</taxon>
        <taxon>Nannochloropsis</taxon>
    </lineage>
</organism>
<accession>W7U6P3</accession>
<dbReference type="AlphaFoldDB" id="W7U6P3"/>
<keyword evidence="2" id="KW-1185">Reference proteome</keyword>
<protein>
    <submittedName>
        <fullName evidence="1">Uncharacterized protein</fullName>
    </submittedName>
</protein>
<evidence type="ECO:0000313" key="1">
    <source>
        <dbReference type="EMBL" id="EWM28511.1"/>
    </source>
</evidence>
<gene>
    <name evidence="1" type="ORF">Naga_100131g2</name>
</gene>
<sequence length="126" mass="13808">MFAHDVGEYCHCFMIRYLPLHATCAVAFSNDDIQTAFSSGTTATDATLRIVTKAGAEKPMEICALLNAASMSPFEDVAHIILPPSGTPQPYHPTCSCPLRLKDGVPTKCKNHKRWEAIAIQIWCIS</sequence>
<proteinExistence type="predicted"/>
<reference evidence="1 2" key="1">
    <citation type="journal article" date="2014" name="Mol. Plant">
        <title>Chromosome Scale Genome Assembly and Transcriptome Profiling of Nannochloropsis gaditana in Nitrogen Depletion.</title>
        <authorList>
            <person name="Corteggiani Carpinelli E."/>
            <person name="Telatin A."/>
            <person name="Vitulo N."/>
            <person name="Forcato C."/>
            <person name="D'Angelo M."/>
            <person name="Schiavon R."/>
            <person name="Vezzi A."/>
            <person name="Giacometti G.M."/>
            <person name="Morosinotto T."/>
            <person name="Valle G."/>
        </authorList>
    </citation>
    <scope>NUCLEOTIDE SEQUENCE [LARGE SCALE GENOMIC DNA]</scope>
    <source>
        <strain evidence="1 2">B-31</strain>
    </source>
</reference>
<dbReference type="Proteomes" id="UP000019335">
    <property type="component" value="Chromosome 4"/>
</dbReference>
<dbReference type="EMBL" id="AZIL01000280">
    <property type="protein sequence ID" value="EWM28511.1"/>
    <property type="molecule type" value="Genomic_DNA"/>
</dbReference>
<comment type="caution">
    <text evidence="1">The sequence shown here is derived from an EMBL/GenBank/DDBJ whole genome shotgun (WGS) entry which is preliminary data.</text>
</comment>
<evidence type="ECO:0000313" key="2">
    <source>
        <dbReference type="Proteomes" id="UP000019335"/>
    </source>
</evidence>